<evidence type="ECO:0000313" key="1">
    <source>
        <dbReference type="EMBL" id="QCD97241.1"/>
    </source>
</evidence>
<dbReference type="AlphaFoldDB" id="A0A4D6MA21"/>
<sequence length="111" mass="12128">MNCCCVWTEMALRTGAAVTEQASRRSCRRWWCSGSLSVAAMADALWRSFAEVQVHGGVLAAGCGAVDGGRKRQREWKSVVAAPLLIEMERCAEQAARRRGADSGEDRRSLP</sequence>
<reference evidence="1 2" key="1">
    <citation type="submission" date="2019-04" db="EMBL/GenBank/DDBJ databases">
        <title>An improved genome assembly and genetic linkage map for asparagus bean, Vigna unguiculata ssp. sesquipedialis.</title>
        <authorList>
            <person name="Xia Q."/>
            <person name="Zhang R."/>
            <person name="Dong Y."/>
        </authorList>
    </citation>
    <scope>NUCLEOTIDE SEQUENCE [LARGE SCALE GENOMIC DNA]</scope>
    <source>
        <tissue evidence="1">Leaf</tissue>
    </source>
</reference>
<dbReference type="EMBL" id="CP039350">
    <property type="protein sequence ID" value="QCD97241.1"/>
    <property type="molecule type" value="Genomic_DNA"/>
</dbReference>
<organism evidence="1 2">
    <name type="scientific">Vigna unguiculata</name>
    <name type="common">Cowpea</name>
    <dbReference type="NCBI Taxonomy" id="3917"/>
    <lineage>
        <taxon>Eukaryota</taxon>
        <taxon>Viridiplantae</taxon>
        <taxon>Streptophyta</taxon>
        <taxon>Embryophyta</taxon>
        <taxon>Tracheophyta</taxon>
        <taxon>Spermatophyta</taxon>
        <taxon>Magnoliopsida</taxon>
        <taxon>eudicotyledons</taxon>
        <taxon>Gunneridae</taxon>
        <taxon>Pentapetalae</taxon>
        <taxon>rosids</taxon>
        <taxon>fabids</taxon>
        <taxon>Fabales</taxon>
        <taxon>Fabaceae</taxon>
        <taxon>Papilionoideae</taxon>
        <taxon>50 kb inversion clade</taxon>
        <taxon>NPAAA clade</taxon>
        <taxon>indigoferoid/millettioid clade</taxon>
        <taxon>Phaseoleae</taxon>
        <taxon>Vigna</taxon>
    </lineage>
</organism>
<protein>
    <submittedName>
        <fullName evidence="1">Uncharacterized protein</fullName>
    </submittedName>
</protein>
<dbReference type="Proteomes" id="UP000501690">
    <property type="component" value="Linkage Group LG6"/>
</dbReference>
<keyword evidence="2" id="KW-1185">Reference proteome</keyword>
<gene>
    <name evidence="1" type="ORF">DEO72_LG6g1951</name>
</gene>
<name>A0A4D6MA21_VIGUN</name>
<evidence type="ECO:0000313" key="2">
    <source>
        <dbReference type="Proteomes" id="UP000501690"/>
    </source>
</evidence>
<accession>A0A4D6MA21</accession>
<proteinExistence type="predicted"/>